<gene>
    <name evidence="2" type="ORF">DVS28_b0564</name>
</gene>
<dbReference type="KEGG" id="euz:DVS28_b0564"/>
<name>A0A346Y757_9ACTN</name>
<dbReference type="AlphaFoldDB" id="A0A346Y757"/>
<evidence type="ECO:0008006" key="4">
    <source>
        <dbReference type="Google" id="ProtNLM"/>
    </source>
</evidence>
<keyword evidence="2" id="KW-0614">Plasmid</keyword>
<dbReference type="EMBL" id="CP031166">
    <property type="protein sequence ID" value="AXV10304.1"/>
    <property type="molecule type" value="Genomic_DNA"/>
</dbReference>
<feature type="region of interest" description="Disordered" evidence="1">
    <location>
        <begin position="289"/>
        <end position="411"/>
    </location>
</feature>
<proteinExistence type="predicted"/>
<keyword evidence="3" id="KW-1185">Reference proteome</keyword>
<organism evidence="2 3">
    <name type="scientific">Euzebya pacifica</name>
    <dbReference type="NCBI Taxonomy" id="1608957"/>
    <lineage>
        <taxon>Bacteria</taxon>
        <taxon>Bacillati</taxon>
        <taxon>Actinomycetota</taxon>
        <taxon>Nitriliruptoria</taxon>
        <taxon>Euzebyales</taxon>
    </lineage>
</organism>
<feature type="region of interest" description="Disordered" evidence="1">
    <location>
        <begin position="580"/>
        <end position="661"/>
    </location>
</feature>
<protein>
    <recommendedName>
        <fullName evidence="4">Transposase</fullName>
    </recommendedName>
</protein>
<feature type="compositionally biased region" description="Basic residues" evidence="1">
    <location>
        <begin position="339"/>
        <end position="349"/>
    </location>
</feature>
<accession>A0A346Y757</accession>
<evidence type="ECO:0000313" key="3">
    <source>
        <dbReference type="Proteomes" id="UP000264006"/>
    </source>
</evidence>
<evidence type="ECO:0000313" key="2">
    <source>
        <dbReference type="EMBL" id="AXV10304.1"/>
    </source>
</evidence>
<geneLocation type="plasmid" evidence="3">
    <name>pedy32-46i</name>
</geneLocation>
<evidence type="ECO:0000256" key="1">
    <source>
        <dbReference type="SAM" id="MobiDB-lite"/>
    </source>
</evidence>
<reference evidence="2 3" key="1">
    <citation type="submission" date="2018-09" db="EMBL/GenBank/DDBJ databases">
        <title>Complete genome sequence of Euzebya sp. DY32-46 isolated from seawater of Pacific Ocean.</title>
        <authorList>
            <person name="Xu L."/>
            <person name="Wu Y.-H."/>
            <person name="Xu X.-W."/>
        </authorList>
    </citation>
    <scope>NUCLEOTIDE SEQUENCE [LARGE SCALE GENOMIC DNA]</scope>
    <source>
        <strain evidence="2 3">DY32-46</strain>
        <plasmid evidence="3">pedy32-46i</plasmid>
    </source>
</reference>
<dbReference type="Proteomes" id="UP000264006">
    <property type="component" value="Plasmid pEDY32-46I"/>
</dbReference>
<feature type="compositionally biased region" description="Basic and acidic residues" evidence="1">
    <location>
        <begin position="395"/>
        <end position="409"/>
    </location>
</feature>
<sequence>MRRTRGKTRSPEGNWSADGLPKATIRLALDTSDPVQRRKVEKLFGACFQLRRAVQSDARHRINAYWAAHHERAADEDAPKRVRERLELTKKGLEAAAKEHLDRAPHLLCWSSKALGLHLADTVWEPTRRHLFPDKVGRRSGRPHITGWWDFHHIPGRARSHTATGNKWETFRLHGTLDATRPAMAHGGWRHHRPVTTPAPPTGMRSKDWWAWDGPLMVVMSNVGSGDLVLPVRLPTAPSERAHLEHFLGRPEAWHQIDLVRHRDPNRPGGWAYEAHLLCLTDPYVSESTQQRRQSVPAGRRAGGDVNVSNITIASHDGDGSDLAVTTIERTADQNARAQARRVKERRRQKSLDRSRRNSNADQYHLSKRQERAAKRRADRGLPNKAHMPKGPRKARADGKPERAYRRDTLTNGYRRGRAAAAKQARAATIARRQTADRMAGDLVAVHGTDLTIEHGSITAWARQWGRAVHAFTPGLLIAAIEREVAAAQPGATVKRAGTRQTAMSQHCPCGHREKKPLSQRTHRCVVCGLAGGRDAVSAVLASCVDMADPDEPSTAIVDYRLAGQLAADPASRTTIFQTAGVQEHPWASTDTPDPGILPAEGDPATSFTAGSAPRTGTVPPPTPNETPAHAGDHVGPEATTNPNAPPTGRQLAAVGLRDIS</sequence>